<proteinExistence type="predicted"/>
<dbReference type="InterPro" id="IPR046341">
    <property type="entry name" value="SET_dom_sf"/>
</dbReference>
<sequence>MARPDPIRNTYEDFPDQLKELLKEGKILEEHTLPRVPRDALLHDHAWHLKLLVEAALPPRNLVLPPPYPPSIVSTSEGKQKNISDLRVQARDPNEFVVLHTITDPYVFSSTVTIVEDESGNAARLTVCNLEDSILDPIISKGSVLVVKQPCWSRLPERGCHVRVDHPSDLVVLDQSDKAVPKIWRKDGALDTSKNATTWKKEGDMMFLKKRFRKALELYNEAHANISESPDTVGQIDVLRKRCGVNLVLLRFDAAARDLAQAVSLYAKHDTTLSSSELSDSSVVEAWLHDHSTKDPMKIAVTLPRPLKDLAARIKFDLEIYQTTVDYDLPRMSSYVGPLTLHVDAANYISDTEIKQTPHHGRGLFAARAFRSGDLISAEKAFALPGYFYNDRSTECSLYSLGDGTATDRAGALLFKELVQKLRHNPSLRKGFFDLDDGGYWKEHGWELKDGDEIPVDVFRIEHIRRRNCFSAPVRSLDLLTSPSVPIRNGFWNHTSYINHDCLPNSVRTFIGDILFLRATRDIAQGEEITTQYVAPELVFEDRQQKFMGSWGFTCECTLCKVDQTIGGKLEAERMTIFEELKGMAQKVGTKPTVTALKKFARRLRDLEALYNDETYAQLPRLCLVHPTLFLTEAWRSLKNVDRMIESANKLLRNFGIVTGVESDSFEVVRSSGMVNIETVRALKYMAEGNESKGKGTLAEQIRTVARVWFRIITGADVGVEEFLRA</sequence>
<dbReference type="OrthoDB" id="438641at2759"/>
<dbReference type="SUPFAM" id="SSF82199">
    <property type="entry name" value="SET domain"/>
    <property type="match status" value="1"/>
</dbReference>
<evidence type="ECO:0000259" key="1">
    <source>
        <dbReference type="PROSITE" id="PS50280"/>
    </source>
</evidence>
<gene>
    <name evidence="2" type="ORF">N0V83_005276</name>
</gene>
<feature type="domain" description="SET" evidence="1">
    <location>
        <begin position="350"/>
        <end position="534"/>
    </location>
</feature>
<dbReference type="Pfam" id="PF00856">
    <property type="entry name" value="SET"/>
    <property type="match status" value="1"/>
</dbReference>
<comment type="caution">
    <text evidence="2">The sequence shown here is derived from an EMBL/GenBank/DDBJ whole genome shotgun (WGS) entry which is preliminary data.</text>
</comment>
<organism evidence="2 3">
    <name type="scientific">Neocucurbitaria cava</name>
    <dbReference type="NCBI Taxonomy" id="798079"/>
    <lineage>
        <taxon>Eukaryota</taxon>
        <taxon>Fungi</taxon>
        <taxon>Dikarya</taxon>
        <taxon>Ascomycota</taxon>
        <taxon>Pezizomycotina</taxon>
        <taxon>Dothideomycetes</taxon>
        <taxon>Pleosporomycetidae</taxon>
        <taxon>Pleosporales</taxon>
        <taxon>Pleosporineae</taxon>
        <taxon>Cucurbitariaceae</taxon>
        <taxon>Neocucurbitaria</taxon>
    </lineage>
</organism>
<dbReference type="Proteomes" id="UP001140560">
    <property type="component" value="Unassembled WGS sequence"/>
</dbReference>
<reference evidence="2" key="1">
    <citation type="submission" date="2022-10" db="EMBL/GenBank/DDBJ databases">
        <title>Tapping the CABI collections for fungal endophytes: first genome assemblies for Collariella, Neodidymelliopsis, Ascochyta clinopodiicola, Didymella pomorum, Didymosphaeria variabile, Neocosmospora piperis and Neocucurbitaria cava.</title>
        <authorList>
            <person name="Hill R."/>
        </authorList>
    </citation>
    <scope>NUCLEOTIDE SEQUENCE</scope>
    <source>
        <strain evidence="2">IMI 356814</strain>
    </source>
</reference>
<name>A0A9W9CMU4_9PLEO</name>
<dbReference type="InterPro" id="IPR011990">
    <property type="entry name" value="TPR-like_helical_dom_sf"/>
</dbReference>
<dbReference type="Gene3D" id="2.170.270.10">
    <property type="entry name" value="SET domain"/>
    <property type="match status" value="1"/>
</dbReference>
<keyword evidence="3" id="KW-1185">Reference proteome</keyword>
<dbReference type="InterPro" id="IPR053209">
    <property type="entry name" value="Gramillin-biosynth_MTr"/>
</dbReference>
<dbReference type="Gene3D" id="1.25.40.10">
    <property type="entry name" value="Tetratricopeptide repeat domain"/>
    <property type="match status" value="1"/>
</dbReference>
<dbReference type="PANTHER" id="PTHR47643">
    <property type="entry name" value="TPR DOMAIN PROTEIN (AFU_ORTHOLOGUE AFUA_5G12710)"/>
    <property type="match status" value="1"/>
</dbReference>
<evidence type="ECO:0000313" key="2">
    <source>
        <dbReference type="EMBL" id="KAJ4370754.1"/>
    </source>
</evidence>
<dbReference type="SMART" id="SM00317">
    <property type="entry name" value="SET"/>
    <property type="match status" value="1"/>
</dbReference>
<dbReference type="InterPro" id="IPR001214">
    <property type="entry name" value="SET_dom"/>
</dbReference>
<dbReference type="CDD" id="cd20071">
    <property type="entry name" value="SET_SMYD"/>
    <property type="match status" value="1"/>
</dbReference>
<protein>
    <recommendedName>
        <fullName evidence="1">SET domain-containing protein</fullName>
    </recommendedName>
</protein>
<dbReference type="AlphaFoldDB" id="A0A9W9CMU4"/>
<dbReference type="SUPFAM" id="SSF48452">
    <property type="entry name" value="TPR-like"/>
    <property type="match status" value="1"/>
</dbReference>
<evidence type="ECO:0000313" key="3">
    <source>
        <dbReference type="Proteomes" id="UP001140560"/>
    </source>
</evidence>
<accession>A0A9W9CMU4</accession>
<dbReference type="PROSITE" id="PS50280">
    <property type="entry name" value="SET"/>
    <property type="match status" value="1"/>
</dbReference>
<dbReference type="PANTHER" id="PTHR47643:SF2">
    <property type="entry name" value="TPR DOMAIN PROTEIN (AFU_ORTHOLOGUE AFUA_5G12710)"/>
    <property type="match status" value="1"/>
</dbReference>
<dbReference type="EMBL" id="JAPEUY010000008">
    <property type="protein sequence ID" value="KAJ4370754.1"/>
    <property type="molecule type" value="Genomic_DNA"/>
</dbReference>